<sequence>MILELISGGAISACAFNLIVLYILYRRYISLLEESIEFVGIILTSLEEQEDGSIQTDLLSLAAFSMDHVSRLTALTGRI</sequence>
<keyword evidence="1" id="KW-1133">Transmembrane helix</keyword>
<dbReference type="EMBL" id="QGMY01000002">
    <property type="protein sequence ID" value="PWR74344.1"/>
    <property type="molecule type" value="Genomic_DNA"/>
</dbReference>
<proteinExistence type="predicted"/>
<dbReference type="AlphaFoldDB" id="A0A2V2N1Y2"/>
<protein>
    <submittedName>
        <fullName evidence="2">Uncharacterized protein</fullName>
    </submittedName>
</protein>
<comment type="caution">
    <text evidence="2">The sequence shown here is derived from an EMBL/GenBank/DDBJ whole genome shotgun (WGS) entry which is preliminary data.</text>
</comment>
<reference evidence="2 3" key="1">
    <citation type="submission" date="2018-05" db="EMBL/GenBank/DDBJ databases">
        <title>Draft genome of Methanospirillum lacunae Ki8-1.</title>
        <authorList>
            <person name="Dueholm M.S."/>
            <person name="Nielsen P.H."/>
            <person name="Bakmann L.F."/>
            <person name="Otzen D.E."/>
        </authorList>
    </citation>
    <scope>NUCLEOTIDE SEQUENCE [LARGE SCALE GENOMIC DNA]</scope>
    <source>
        <strain evidence="2 3">Ki8-1</strain>
    </source>
</reference>
<evidence type="ECO:0000256" key="1">
    <source>
        <dbReference type="SAM" id="Phobius"/>
    </source>
</evidence>
<keyword evidence="3" id="KW-1185">Reference proteome</keyword>
<dbReference type="Proteomes" id="UP000245657">
    <property type="component" value="Unassembled WGS sequence"/>
</dbReference>
<organism evidence="2 3">
    <name type="scientific">Methanospirillum lacunae</name>
    <dbReference type="NCBI Taxonomy" id="668570"/>
    <lineage>
        <taxon>Archaea</taxon>
        <taxon>Methanobacteriati</taxon>
        <taxon>Methanobacteriota</taxon>
        <taxon>Stenosarchaea group</taxon>
        <taxon>Methanomicrobia</taxon>
        <taxon>Methanomicrobiales</taxon>
        <taxon>Methanospirillaceae</taxon>
        <taxon>Methanospirillum</taxon>
    </lineage>
</organism>
<feature type="transmembrane region" description="Helical" evidence="1">
    <location>
        <begin position="6"/>
        <end position="25"/>
    </location>
</feature>
<evidence type="ECO:0000313" key="2">
    <source>
        <dbReference type="EMBL" id="PWR74344.1"/>
    </source>
</evidence>
<accession>A0A2V2N1Y2</accession>
<keyword evidence="1" id="KW-0472">Membrane</keyword>
<name>A0A2V2N1Y2_9EURY</name>
<keyword evidence="1" id="KW-0812">Transmembrane</keyword>
<gene>
    <name evidence="2" type="ORF">DK846_04130</name>
</gene>
<dbReference type="GeneID" id="97549726"/>
<dbReference type="RefSeq" id="WP_109967623.1">
    <property type="nucleotide sequence ID" value="NZ_CP176093.1"/>
</dbReference>
<evidence type="ECO:0000313" key="3">
    <source>
        <dbReference type="Proteomes" id="UP000245657"/>
    </source>
</evidence>